<evidence type="ECO:0000313" key="2">
    <source>
        <dbReference type="EMBL" id="SDC56988.1"/>
    </source>
</evidence>
<reference evidence="3" key="1">
    <citation type="submission" date="2016-09" db="EMBL/GenBank/DDBJ databases">
        <authorList>
            <person name="Varghese N."/>
            <person name="Submissions S."/>
        </authorList>
    </citation>
    <scope>NUCLEOTIDE SEQUENCE [LARGE SCALE GENOMIC DNA]</scope>
    <source>
        <strain evidence="3">TNe-862</strain>
    </source>
</reference>
<dbReference type="OrthoDB" id="8997444at2"/>
<gene>
    <name evidence="2" type="ORF">SAMN05421548_10828</name>
</gene>
<dbReference type="STRING" id="416944.SAMN05421548_10828"/>
<accession>A0A1G6MN31</accession>
<dbReference type="RefSeq" id="WP_091996755.1">
    <property type="nucleotide sequence ID" value="NZ_FMYQ01000008.1"/>
</dbReference>
<keyword evidence="3" id="KW-1185">Reference proteome</keyword>
<dbReference type="AlphaFoldDB" id="A0A1G6MN31"/>
<dbReference type="Proteomes" id="UP000198908">
    <property type="component" value="Unassembled WGS sequence"/>
</dbReference>
<name>A0A1G6MN31_9BURK</name>
<organism evidence="2 3">
    <name type="scientific">Paraburkholderia lycopersici</name>
    <dbReference type="NCBI Taxonomy" id="416944"/>
    <lineage>
        <taxon>Bacteria</taxon>
        <taxon>Pseudomonadati</taxon>
        <taxon>Pseudomonadota</taxon>
        <taxon>Betaproteobacteria</taxon>
        <taxon>Burkholderiales</taxon>
        <taxon>Burkholderiaceae</taxon>
        <taxon>Paraburkholderia</taxon>
    </lineage>
</organism>
<sequence length="430" mass="47057">MSGAPTNPRSELHALEPIGLGTPAVESLLSYLCRLAVSHSVSMVALSRKVASTMGWEISGRDDWSLANICGMGDAANNWSAALSAMTGVERLDNLTLLPWRDVVSQLGLTNRSSRWCRDCFAQDKADGRLPYFRLAWTVNEVTGCPEHKTELVNTCPDCGRTEGRRKSAYVVPGWCSHCGAFLGAGGERAVATPEALWKANQVGAMLAMQPTLAHAPEQDVLRSTIQHLITRLDNGKSAHFAERIGLNRATVHHWMKSGGCPGLSGHLRIASQTGLSLPKVLTGDISGWTPVSASVHQLALLFPEHGTRSTPRTLDCDKVRTEMTAMARLPTPISVAEVARRLDINLHGLYRNANREARVLSERWKQYMKRKGEQSIEQARSIVEAACLGMVADGQAVNLRSLKTRLTPEEFGKVQGAVYLLQEFRDELT</sequence>
<evidence type="ECO:0000259" key="1">
    <source>
        <dbReference type="Pfam" id="PF06527"/>
    </source>
</evidence>
<evidence type="ECO:0000313" key="3">
    <source>
        <dbReference type="Proteomes" id="UP000198908"/>
    </source>
</evidence>
<feature type="domain" description="TniQ" evidence="1">
    <location>
        <begin position="17"/>
        <end position="152"/>
    </location>
</feature>
<dbReference type="InterPro" id="IPR009492">
    <property type="entry name" value="TniQ"/>
</dbReference>
<dbReference type="Pfam" id="PF06527">
    <property type="entry name" value="TniQ"/>
    <property type="match status" value="1"/>
</dbReference>
<proteinExistence type="predicted"/>
<dbReference type="EMBL" id="FMYQ01000008">
    <property type="protein sequence ID" value="SDC56988.1"/>
    <property type="molecule type" value="Genomic_DNA"/>
</dbReference>
<protein>
    <submittedName>
        <fullName evidence="2">TniQ protein</fullName>
    </submittedName>
</protein>